<reference evidence="2 3" key="1">
    <citation type="submission" date="2017-01" db="EMBL/GenBank/DDBJ databases">
        <authorList>
            <person name="Mah S.A."/>
            <person name="Swanson W.J."/>
            <person name="Moy G.W."/>
            <person name="Vacquier V.D."/>
        </authorList>
    </citation>
    <scope>NUCLEOTIDE SEQUENCE [LARGE SCALE GENOMIC DNA]</scope>
    <source>
        <strain evidence="2 3">DSM 21219</strain>
    </source>
</reference>
<dbReference type="OrthoDB" id="7951357at2"/>
<dbReference type="Proteomes" id="UP000192455">
    <property type="component" value="Unassembled WGS sequence"/>
</dbReference>
<evidence type="ECO:0000256" key="1">
    <source>
        <dbReference type="SAM" id="MobiDB-lite"/>
    </source>
</evidence>
<feature type="compositionally biased region" description="Low complexity" evidence="1">
    <location>
        <begin position="64"/>
        <end position="76"/>
    </location>
</feature>
<evidence type="ECO:0008006" key="4">
    <source>
        <dbReference type="Google" id="ProtNLM"/>
    </source>
</evidence>
<dbReference type="STRING" id="515897.SAMN05421849_0973"/>
<keyword evidence="3" id="KW-1185">Reference proteome</keyword>
<feature type="compositionally biased region" description="Polar residues" evidence="1">
    <location>
        <begin position="37"/>
        <end position="50"/>
    </location>
</feature>
<feature type="region of interest" description="Disordered" evidence="1">
    <location>
        <begin position="23"/>
        <end position="108"/>
    </location>
</feature>
<organism evidence="2 3">
    <name type="scientific">Pontibaca methylaminivorans</name>
    <dbReference type="NCBI Taxonomy" id="515897"/>
    <lineage>
        <taxon>Bacteria</taxon>
        <taxon>Pseudomonadati</taxon>
        <taxon>Pseudomonadota</taxon>
        <taxon>Alphaproteobacteria</taxon>
        <taxon>Rhodobacterales</taxon>
        <taxon>Roseobacteraceae</taxon>
        <taxon>Pontibaca</taxon>
    </lineage>
</organism>
<name>A0A1R3WPH3_9RHOB</name>
<proteinExistence type="predicted"/>
<dbReference type="EMBL" id="FTPS01000001">
    <property type="protein sequence ID" value="SIT78513.1"/>
    <property type="molecule type" value="Genomic_DNA"/>
</dbReference>
<protein>
    <recommendedName>
        <fullName evidence="4">Excalibur calcium-binding domain-containing protein</fullName>
    </recommendedName>
</protein>
<dbReference type="PROSITE" id="PS51257">
    <property type="entry name" value="PROKAR_LIPOPROTEIN"/>
    <property type="match status" value="1"/>
</dbReference>
<evidence type="ECO:0000313" key="2">
    <source>
        <dbReference type="EMBL" id="SIT78513.1"/>
    </source>
</evidence>
<dbReference type="RefSeq" id="WP_076648146.1">
    <property type="nucleotide sequence ID" value="NZ_FTPS01000001.1"/>
</dbReference>
<sequence length="250" mass="25968">MRAAICILALGLLAACDYPDDRGAGFGGPNSAREQELTGTQSMQLPQVSTAPLPGGSDSPSDIAAQTAAALAASSGAGAGGAGINPIETGEPPSAVPGSSIMAPGASQTLPVPSVNQFGISRENDFDAVSESRTIESDAERIARTRAQYQVVEPTPLQPRPSEAQPDIVRYALNTRHQRGTKMYPRSPIRLGAKVESRCAAYPSADQAQIAFLAKGGPERDKLGLDPDGDGFACDWDPGPFRQAVHAQSD</sequence>
<evidence type="ECO:0000313" key="3">
    <source>
        <dbReference type="Proteomes" id="UP000192455"/>
    </source>
</evidence>
<dbReference type="AlphaFoldDB" id="A0A1R3WPH3"/>
<gene>
    <name evidence="2" type="ORF">SAMN05421849_0973</name>
</gene>
<accession>A0A1R3WPH3</accession>